<proteinExistence type="predicted"/>
<keyword evidence="3" id="KW-1185">Reference proteome</keyword>
<evidence type="ECO:0000256" key="1">
    <source>
        <dbReference type="SAM" id="MobiDB-lite"/>
    </source>
</evidence>
<reference evidence="2 3" key="1">
    <citation type="journal article" date="2021" name="Int. J. Syst. Evol. Microbiol.">
        <title>Amazonocrinis nigriterrae gen. nov., sp. nov., Atlanticothrix silvestris gen. nov., sp. nov. and Dendronalium phyllosphericum gen. nov., sp. nov., nostocacean cyanobacteria from Brazilian environments.</title>
        <authorList>
            <person name="Alvarenga D.O."/>
            <person name="Andreote A.P.D."/>
            <person name="Branco L.H.Z."/>
            <person name="Delbaje E."/>
            <person name="Cruz R.B."/>
            <person name="Varani A.M."/>
            <person name="Fiore M.F."/>
        </authorList>
    </citation>
    <scope>NUCLEOTIDE SEQUENCE [LARGE SCALE GENOMIC DNA]</scope>
    <source>
        <strain evidence="2 3">CENA369</strain>
    </source>
</reference>
<sequence>MGWKVEKRHSNTGKFVKGIRLRVAGTDDHIPTHDVYLMSRIKSDGSSDGSSDGLSDGSQPLLHKESDGCDGLNDKSDGSSDGLSDGSIDGSQPLLHIESDGCDGKTEVNFQLPCEEAPVFEVEQSQPALPEPIKVKINAPMGGIKAMATPIDCEKWSIHLMHPDATEYREEIKGGSRKVSNRLKALAARWQASVTYRVSRITQNGYEWVEGCKCVEANHTARGRNYIFESPAGESIQIYSERDIEIENKV</sequence>
<dbReference type="RefSeq" id="WP_214437017.1">
    <property type="nucleotide sequence ID" value="NZ_CAWPUQ010000264.1"/>
</dbReference>
<dbReference type="Proteomes" id="UP000662314">
    <property type="component" value="Unassembled WGS sequence"/>
</dbReference>
<protein>
    <submittedName>
        <fullName evidence="2">Uncharacterized protein</fullName>
    </submittedName>
</protein>
<gene>
    <name evidence="2" type="ORF">I8752_36535</name>
</gene>
<dbReference type="AlphaFoldDB" id="A0A8J7IAP2"/>
<feature type="region of interest" description="Disordered" evidence="1">
    <location>
        <begin position="41"/>
        <end position="100"/>
    </location>
</feature>
<feature type="compositionally biased region" description="Low complexity" evidence="1">
    <location>
        <begin position="79"/>
        <end position="91"/>
    </location>
</feature>
<feature type="compositionally biased region" description="Low complexity" evidence="1">
    <location>
        <begin position="44"/>
        <end position="58"/>
    </location>
</feature>
<evidence type="ECO:0000313" key="3">
    <source>
        <dbReference type="Proteomes" id="UP000662314"/>
    </source>
</evidence>
<organism evidence="2 3">
    <name type="scientific">Dendronalium phyllosphericum CENA369</name>
    <dbReference type="NCBI Taxonomy" id="1725256"/>
    <lineage>
        <taxon>Bacteria</taxon>
        <taxon>Bacillati</taxon>
        <taxon>Cyanobacteriota</taxon>
        <taxon>Cyanophyceae</taxon>
        <taxon>Nostocales</taxon>
        <taxon>Nostocaceae</taxon>
        <taxon>Dendronalium</taxon>
        <taxon>Dendronalium phyllosphericum</taxon>
    </lineage>
</organism>
<evidence type="ECO:0000313" key="2">
    <source>
        <dbReference type="EMBL" id="MBH8578354.1"/>
    </source>
</evidence>
<feature type="compositionally biased region" description="Basic and acidic residues" evidence="1">
    <location>
        <begin position="62"/>
        <end position="78"/>
    </location>
</feature>
<dbReference type="EMBL" id="JAECZA010000324">
    <property type="protein sequence ID" value="MBH8578354.1"/>
    <property type="molecule type" value="Genomic_DNA"/>
</dbReference>
<name>A0A8J7IAP2_9NOST</name>
<comment type="caution">
    <text evidence="2">The sequence shown here is derived from an EMBL/GenBank/DDBJ whole genome shotgun (WGS) entry which is preliminary data.</text>
</comment>
<accession>A0A8J7IAP2</accession>